<evidence type="ECO:0000256" key="8">
    <source>
        <dbReference type="RuleBase" id="RU003918"/>
    </source>
</evidence>
<evidence type="ECO:0000256" key="5">
    <source>
        <dbReference type="ARBA" id="ARBA00022764"/>
    </source>
</evidence>
<comment type="subcellular location">
    <subcellularLocation>
        <location evidence="1 8">Periplasm</location>
    </subcellularLocation>
</comment>
<dbReference type="KEGG" id="xdo:XDD1_2105"/>
<dbReference type="SUPFAM" id="SSF49354">
    <property type="entry name" value="PapD-like"/>
    <property type="match status" value="1"/>
</dbReference>
<dbReference type="PANTHER" id="PTHR30251">
    <property type="entry name" value="PILUS ASSEMBLY CHAPERONE"/>
    <property type="match status" value="1"/>
</dbReference>
<dbReference type="AlphaFoldDB" id="A0A068QSQ5"/>
<dbReference type="InterPro" id="IPR016147">
    <property type="entry name" value="Pili_assmbl_chaperone_N"/>
</dbReference>
<dbReference type="InterPro" id="IPR016148">
    <property type="entry name" value="Pili_assmbl_chaperone_C"/>
</dbReference>
<name>A0A068QSQ5_9GAMM</name>
<evidence type="ECO:0000256" key="4">
    <source>
        <dbReference type="ARBA" id="ARBA00022729"/>
    </source>
</evidence>
<feature type="domain" description="Pili assembly chaperone N-terminal" evidence="9">
    <location>
        <begin position="23"/>
        <end position="144"/>
    </location>
</feature>
<reference evidence="11 13" key="1">
    <citation type="submission" date="2013-07" db="EMBL/GenBank/DDBJ databases">
        <authorList>
            <person name="Genoscope - CEA"/>
        </authorList>
    </citation>
    <scope>NUCLEOTIDE SEQUENCE [LARGE SCALE GENOMIC DNA]</scope>
    <source>
        <strain evidence="11">FRM16</strain>
        <strain evidence="13">FRM16 / DSM 17909</strain>
    </source>
</reference>
<evidence type="ECO:0000256" key="7">
    <source>
        <dbReference type="ARBA" id="ARBA00023319"/>
    </source>
</evidence>
<keyword evidence="6 8" id="KW-0143">Chaperone</keyword>
<gene>
    <name evidence="11" type="primary">yraI</name>
    <name evidence="12" type="ORF">LY16_01178</name>
    <name evidence="11" type="ORF">XDD1_2105</name>
</gene>
<keyword evidence="3" id="KW-1029">Fimbrium biogenesis</keyword>
<organism evidence="11 13">
    <name type="scientific">Xenorhabdus doucetiae</name>
    <dbReference type="NCBI Taxonomy" id="351671"/>
    <lineage>
        <taxon>Bacteria</taxon>
        <taxon>Pseudomonadati</taxon>
        <taxon>Pseudomonadota</taxon>
        <taxon>Gammaproteobacteria</taxon>
        <taxon>Enterobacterales</taxon>
        <taxon>Morganellaceae</taxon>
        <taxon>Xenorhabdus</taxon>
    </lineage>
</organism>
<evidence type="ECO:0000313" key="14">
    <source>
        <dbReference type="Proteomes" id="UP000324170"/>
    </source>
</evidence>
<accession>A0A068QSQ5</accession>
<dbReference type="GO" id="GO:0030288">
    <property type="term" value="C:outer membrane-bounded periplasmic space"/>
    <property type="evidence" value="ECO:0007669"/>
    <property type="project" value="InterPro"/>
</dbReference>
<dbReference type="PANTHER" id="PTHR30251:SF2">
    <property type="entry name" value="FIMBRIAL CHAPERONE YADV-RELATED"/>
    <property type="match status" value="1"/>
</dbReference>
<keyword evidence="14" id="KW-1185">Reference proteome</keyword>
<dbReference type="GO" id="GO:0071555">
    <property type="term" value="P:cell wall organization"/>
    <property type="evidence" value="ECO:0007669"/>
    <property type="project" value="InterPro"/>
</dbReference>
<dbReference type="Gene3D" id="2.60.40.10">
    <property type="entry name" value="Immunoglobulins"/>
    <property type="match status" value="2"/>
</dbReference>
<dbReference type="HOGENOM" id="CLU_070768_2_2_6"/>
<dbReference type="FunFam" id="2.60.40.10:FF:000458">
    <property type="entry name" value="Molecular chaperone FimC"/>
    <property type="match status" value="1"/>
</dbReference>
<evidence type="ECO:0000256" key="1">
    <source>
        <dbReference type="ARBA" id="ARBA00004418"/>
    </source>
</evidence>
<dbReference type="Pfam" id="PF00345">
    <property type="entry name" value="PapD_N"/>
    <property type="match status" value="1"/>
</dbReference>
<evidence type="ECO:0000313" key="11">
    <source>
        <dbReference type="EMBL" id="CDG17804.1"/>
    </source>
</evidence>
<evidence type="ECO:0000313" key="13">
    <source>
        <dbReference type="Proteomes" id="UP000032721"/>
    </source>
</evidence>
<evidence type="ECO:0000256" key="3">
    <source>
        <dbReference type="ARBA" id="ARBA00022558"/>
    </source>
</evidence>
<protein>
    <submittedName>
        <fullName evidence="12">P pilus assembly chaperone PapD</fullName>
    </submittedName>
    <submittedName>
        <fullName evidence="11">Putative fimbrial chaperone yraI</fullName>
    </submittedName>
</protein>
<dbReference type="InterPro" id="IPR018046">
    <property type="entry name" value="Pili_assmbl_chaperone_CS"/>
</dbReference>
<dbReference type="PROSITE" id="PS00635">
    <property type="entry name" value="PILI_CHAPERONE"/>
    <property type="match status" value="1"/>
</dbReference>
<dbReference type="SUPFAM" id="SSF49584">
    <property type="entry name" value="Periplasmic chaperone C-domain"/>
    <property type="match status" value="1"/>
</dbReference>
<keyword evidence="7" id="KW-0393">Immunoglobulin domain</keyword>
<dbReference type="EMBL" id="FO704550">
    <property type="protein sequence ID" value="CDG17804.1"/>
    <property type="molecule type" value="Genomic_DNA"/>
</dbReference>
<evidence type="ECO:0000256" key="6">
    <source>
        <dbReference type="ARBA" id="ARBA00023186"/>
    </source>
</evidence>
<dbReference type="InterPro" id="IPR013783">
    <property type="entry name" value="Ig-like_fold"/>
</dbReference>
<dbReference type="PRINTS" id="PR00969">
    <property type="entry name" value="CHAPERONPILI"/>
</dbReference>
<dbReference type="Pfam" id="PF02753">
    <property type="entry name" value="PapD_C"/>
    <property type="match status" value="1"/>
</dbReference>
<dbReference type="InterPro" id="IPR001829">
    <property type="entry name" value="Pili_assmbl_chaperone_bac"/>
</dbReference>
<evidence type="ECO:0000259" key="9">
    <source>
        <dbReference type="Pfam" id="PF00345"/>
    </source>
</evidence>
<comment type="similarity">
    <text evidence="2 8">Belongs to the periplasmic pilus chaperone family.</text>
</comment>
<sequence>MKYFRILTFILVYIFSTSLSFAGVVIGGTRVIYISDQKEASISINNPETDISYLIQSWVEGEDGKTKAPFIITPPLFKLKAGDENILRIVNTGNALPENNLPEDKESLFWLNIKSIPATAKSAQNQLQITVKSRFKLFYRPASLIDNAGIAYKALKFKADGHKLIVENPTPYYVSFSTLTVGNNLKSHEIKPAGMIVPFGQISWDVPIKNINQVTWKTINDFGGVTPEEKCQL</sequence>
<evidence type="ECO:0000259" key="10">
    <source>
        <dbReference type="Pfam" id="PF02753"/>
    </source>
</evidence>
<dbReference type="OrthoDB" id="9131059at2"/>
<dbReference type="RefSeq" id="WP_045970736.1">
    <property type="nucleotide sequence ID" value="NZ_CAWMED010000001.1"/>
</dbReference>
<proteinExistence type="inferred from homology"/>
<keyword evidence="5" id="KW-0574">Periplasm</keyword>
<reference evidence="12 14" key="2">
    <citation type="submission" date="2019-07" db="EMBL/GenBank/DDBJ databases">
        <title>Genomic Encyclopedia of Type Strains, Phase I: the one thousand microbial genomes (KMG-I) project.</title>
        <authorList>
            <person name="Kyrpides N."/>
        </authorList>
    </citation>
    <scope>NUCLEOTIDE SEQUENCE [LARGE SCALE GENOMIC DNA]</scope>
    <source>
        <strain evidence="12 14">DSM 17909</strain>
    </source>
</reference>
<dbReference type="Proteomes" id="UP000032721">
    <property type="component" value="Chromosome"/>
</dbReference>
<dbReference type="STRING" id="351671.XDD1_2105"/>
<keyword evidence="4" id="KW-0732">Signal</keyword>
<dbReference type="EMBL" id="VNHN01000014">
    <property type="protein sequence ID" value="TYP10794.1"/>
    <property type="molecule type" value="Genomic_DNA"/>
</dbReference>
<dbReference type="InterPro" id="IPR008962">
    <property type="entry name" value="PapD-like_sf"/>
</dbReference>
<dbReference type="InterPro" id="IPR036316">
    <property type="entry name" value="Pili_assmbl_chap_C_dom_sf"/>
</dbReference>
<evidence type="ECO:0000313" key="12">
    <source>
        <dbReference type="EMBL" id="TYP10794.1"/>
    </source>
</evidence>
<dbReference type="InterPro" id="IPR050643">
    <property type="entry name" value="Periplasmic_pilus_chap"/>
</dbReference>
<feature type="domain" description="Pili assembly chaperone C-terminal" evidence="10">
    <location>
        <begin position="166"/>
        <end position="226"/>
    </location>
</feature>
<dbReference type="Proteomes" id="UP000324170">
    <property type="component" value="Unassembled WGS sequence"/>
</dbReference>
<evidence type="ECO:0000256" key="2">
    <source>
        <dbReference type="ARBA" id="ARBA00007399"/>
    </source>
</evidence>